<dbReference type="AlphaFoldDB" id="A0A381N5X9"/>
<dbReference type="InterPro" id="IPR004569">
    <property type="entry name" value="PyrdxlP_synth_PdxJ"/>
</dbReference>
<evidence type="ECO:0000256" key="2">
    <source>
        <dbReference type="ARBA" id="ARBA00022679"/>
    </source>
</evidence>
<dbReference type="GO" id="GO:0033856">
    <property type="term" value="F:pyridoxine 5'-phosphate synthase activity"/>
    <property type="evidence" value="ECO:0007669"/>
    <property type="project" value="InterPro"/>
</dbReference>
<evidence type="ECO:0000313" key="4">
    <source>
        <dbReference type="EMBL" id="SUZ50016.1"/>
    </source>
</evidence>
<dbReference type="NCBIfam" id="NF003625">
    <property type="entry name" value="PRK05265.1-3"/>
    <property type="match status" value="1"/>
</dbReference>
<dbReference type="PANTHER" id="PTHR30456:SF0">
    <property type="entry name" value="PYRIDOXINE 5'-PHOSPHATE SYNTHASE"/>
    <property type="match status" value="1"/>
</dbReference>
<name>A0A381N5X9_9ZZZZ</name>
<evidence type="ECO:0000256" key="1">
    <source>
        <dbReference type="ARBA" id="ARBA00022490"/>
    </source>
</evidence>
<proteinExistence type="inferred from homology"/>
<dbReference type="SUPFAM" id="SSF63892">
    <property type="entry name" value="Pyridoxine 5'-phosphate synthase"/>
    <property type="match status" value="1"/>
</dbReference>
<keyword evidence="2" id="KW-0808">Transferase</keyword>
<protein>
    <recommendedName>
        <fullName evidence="5">Pyridoxine 5'-phosphate synthase</fullName>
    </recommendedName>
</protein>
<dbReference type="HAMAP" id="MF_00279">
    <property type="entry name" value="PdxJ"/>
    <property type="match status" value="1"/>
</dbReference>
<gene>
    <name evidence="4" type="ORF">METZ01_LOCUS2870</name>
</gene>
<dbReference type="PANTHER" id="PTHR30456">
    <property type="entry name" value="PYRIDOXINE 5'-PHOSPHATE SYNTHASE"/>
    <property type="match status" value="1"/>
</dbReference>
<dbReference type="GO" id="GO:0008615">
    <property type="term" value="P:pyridoxine biosynthetic process"/>
    <property type="evidence" value="ECO:0007669"/>
    <property type="project" value="UniProtKB-KW"/>
</dbReference>
<organism evidence="4">
    <name type="scientific">marine metagenome</name>
    <dbReference type="NCBI Taxonomy" id="408172"/>
    <lineage>
        <taxon>unclassified sequences</taxon>
        <taxon>metagenomes</taxon>
        <taxon>ecological metagenomes</taxon>
    </lineage>
</organism>
<dbReference type="InterPro" id="IPR036130">
    <property type="entry name" value="Pyridoxine-5'_phos_synth"/>
</dbReference>
<dbReference type="InterPro" id="IPR013785">
    <property type="entry name" value="Aldolase_TIM"/>
</dbReference>
<evidence type="ECO:0000256" key="3">
    <source>
        <dbReference type="ARBA" id="ARBA00023096"/>
    </source>
</evidence>
<keyword evidence="3" id="KW-0664">Pyridoxine biosynthesis</keyword>
<sequence length="258" mass="28981">MLLYHMKNDWILIMTRKQKLLLGVNIDHIATLRQARGTKYPDPVEMALIAEEHGADSITIHLREDRRHIQDRDVERLVRLTRTRVNLEMALTREMIDFACSIKPSDCCLVPEKREELTTEGGLNVMDQIDLLSQASAKLKKSGIRVAFFVDPDPRQIESSHLAGAEVVELHTGTYADAVNNNDQEYELNRIKECAIHGTRIGLKVHAGHGLNYENTSPIASIEEILELNIGHAIVAKSVDLGMAKAVSSLKKIMMDAR</sequence>
<accession>A0A381N5X9</accession>
<dbReference type="Gene3D" id="3.20.20.70">
    <property type="entry name" value="Aldolase class I"/>
    <property type="match status" value="1"/>
</dbReference>
<dbReference type="Pfam" id="PF03740">
    <property type="entry name" value="PdxJ"/>
    <property type="match status" value="1"/>
</dbReference>
<evidence type="ECO:0008006" key="5">
    <source>
        <dbReference type="Google" id="ProtNLM"/>
    </source>
</evidence>
<keyword evidence="1" id="KW-0963">Cytoplasm</keyword>
<dbReference type="EMBL" id="UINC01000148">
    <property type="protein sequence ID" value="SUZ50016.1"/>
    <property type="molecule type" value="Genomic_DNA"/>
</dbReference>
<dbReference type="NCBIfam" id="TIGR00559">
    <property type="entry name" value="pdxJ"/>
    <property type="match status" value="1"/>
</dbReference>
<reference evidence="4" key="1">
    <citation type="submission" date="2018-05" db="EMBL/GenBank/DDBJ databases">
        <authorList>
            <person name="Lanie J.A."/>
            <person name="Ng W.-L."/>
            <person name="Kazmierczak K.M."/>
            <person name="Andrzejewski T.M."/>
            <person name="Davidsen T.M."/>
            <person name="Wayne K.J."/>
            <person name="Tettelin H."/>
            <person name="Glass J.I."/>
            <person name="Rusch D."/>
            <person name="Podicherti R."/>
            <person name="Tsui H.-C.T."/>
            <person name="Winkler M.E."/>
        </authorList>
    </citation>
    <scope>NUCLEOTIDE SEQUENCE</scope>
</reference>
<dbReference type="NCBIfam" id="NF003627">
    <property type="entry name" value="PRK05265.1-5"/>
    <property type="match status" value="1"/>
</dbReference>
<dbReference type="GO" id="GO:0005829">
    <property type="term" value="C:cytosol"/>
    <property type="evidence" value="ECO:0007669"/>
    <property type="project" value="TreeGrafter"/>
</dbReference>
<dbReference type="CDD" id="cd00003">
    <property type="entry name" value="PNPsynthase"/>
    <property type="match status" value="1"/>
</dbReference>
<dbReference type="NCBIfam" id="NF003623">
    <property type="entry name" value="PRK05265.1-1"/>
    <property type="match status" value="1"/>
</dbReference>